<evidence type="ECO:0000313" key="4">
    <source>
        <dbReference type="Proteomes" id="UP000053593"/>
    </source>
</evidence>
<dbReference type="PANTHER" id="PTHR10039">
    <property type="entry name" value="AMELOGENIN"/>
    <property type="match status" value="1"/>
</dbReference>
<dbReference type="InterPro" id="IPR056884">
    <property type="entry name" value="NPHP3-like_N"/>
</dbReference>
<proteinExistence type="predicted"/>
<dbReference type="Proteomes" id="UP000053593">
    <property type="component" value="Unassembled WGS sequence"/>
</dbReference>
<dbReference type="HOGENOM" id="CLU_000288_34_5_1"/>
<dbReference type="EMBL" id="KN834772">
    <property type="protein sequence ID" value="KIK61265.1"/>
    <property type="molecule type" value="Genomic_DNA"/>
</dbReference>
<evidence type="ECO:0000256" key="1">
    <source>
        <dbReference type="ARBA" id="ARBA00022737"/>
    </source>
</evidence>
<dbReference type="InterPro" id="IPR027417">
    <property type="entry name" value="P-loop_NTPase"/>
</dbReference>
<keyword evidence="4" id="KW-1185">Reference proteome</keyword>
<reference evidence="3 4" key="1">
    <citation type="submission" date="2014-04" db="EMBL/GenBank/DDBJ databases">
        <title>Evolutionary Origins and Diversification of the Mycorrhizal Mutualists.</title>
        <authorList>
            <consortium name="DOE Joint Genome Institute"/>
            <consortium name="Mycorrhizal Genomics Consortium"/>
            <person name="Kohler A."/>
            <person name="Kuo A."/>
            <person name="Nagy L.G."/>
            <person name="Floudas D."/>
            <person name="Copeland A."/>
            <person name="Barry K.W."/>
            <person name="Cichocki N."/>
            <person name="Veneault-Fourrey C."/>
            <person name="LaButti K."/>
            <person name="Lindquist E.A."/>
            <person name="Lipzen A."/>
            <person name="Lundell T."/>
            <person name="Morin E."/>
            <person name="Murat C."/>
            <person name="Riley R."/>
            <person name="Ohm R."/>
            <person name="Sun H."/>
            <person name="Tunlid A."/>
            <person name="Henrissat B."/>
            <person name="Grigoriev I.V."/>
            <person name="Hibbett D.S."/>
            <person name="Martin F."/>
        </authorList>
    </citation>
    <scope>NUCLEOTIDE SEQUENCE [LARGE SCALE GENOMIC DNA]</scope>
    <source>
        <strain evidence="3 4">FD-317 M1</strain>
    </source>
</reference>
<feature type="non-terminal residue" evidence="3">
    <location>
        <position position="1"/>
    </location>
</feature>
<accession>A0A0D0BC13</accession>
<name>A0A0D0BC13_9AGAR</name>
<dbReference type="AlphaFoldDB" id="A0A0D0BC13"/>
<organism evidence="3 4">
    <name type="scientific">Collybiopsis luxurians FD-317 M1</name>
    <dbReference type="NCBI Taxonomy" id="944289"/>
    <lineage>
        <taxon>Eukaryota</taxon>
        <taxon>Fungi</taxon>
        <taxon>Dikarya</taxon>
        <taxon>Basidiomycota</taxon>
        <taxon>Agaricomycotina</taxon>
        <taxon>Agaricomycetes</taxon>
        <taxon>Agaricomycetidae</taxon>
        <taxon>Agaricales</taxon>
        <taxon>Marasmiineae</taxon>
        <taxon>Omphalotaceae</taxon>
        <taxon>Collybiopsis</taxon>
        <taxon>Collybiopsis luxurians</taxon>
    </lineage>
</organism>
<dbReference type="PANTHER" id="PTHR10039:SF16">
    <property type="entry name" value="GPI INOSITOL-DEACYLASE"/>
    <property type="match status" value="1"/>
</dbReference>
<keyword evidence="1" id="KW-0677">Repeat</keyword>
<evidence type="ECO:0000259" key="2">
    <source>
        <dbReference type="PROSITE" id="PS50837"/>
    </source>
</evidence>
<protein>
    <recommendedName>
        <fullName evidence="2">NACHT domain-containing protein</fullName>
    </recommendedName>
</protein>
<dbReference type="OrthoDB" id="194358at2759"/>
<dbReference type="InterPro" id="IPR007111">
    <property type="entry name" value="NACHT_NTPase"/>
</dbReference>
<evidence type="ECO:0000313" key="3">
    <source>
        <dbReference type="EMBL" id="KIK61265.1"/>
    </source>
</evidence>
<gene>
    <name evidence="3" type="ORF">GYMLUDRAFT_96919</name>
</gene>
<dbReference type="Pfam" id="PF24883">
    <property type="entry name" value="NPHP3_N"/>
    <property type="match status" value="1"/>
</dbReference>
<feature type="domain" description="NACHT" evidence="2">
    <location>
        <begin position="94"/>
        <end position="243"/>
    </location>
</feature>
<dbReference type="Gene3D" id="3.40.50.300">
    <property type="entry name" value="P-loop containing nucleotide triphosphate hydrolases"/>
    <property type="match status" value="1"/>
</dbReference>
<sequence>MAYREHAPHMFTGAHDFNLSQASFYNAEVINNNYYLQSDVQTVEEQESDVIRWMSPSNMSQIQKFLFAKKTTPGTGEWFLNSRTFSDWKSTPNSFLWLQGDVGSGKSVMAATIVNHVQGPETYDDKLVIFYFFDFRDTTKQTLTNMITSLLSQLLASARGQEIYPCIKKLYNAHKQLRSSPTDQEWITTFKEAILSISVASLFIIIDALDEMEKETFSQFYQLIYQLEIVACPNLHFLITSRPQIPWASEIGKVCLSSAGVVTMDKKHIMADVESFLENTLE</sequence>
<dbReference type="SUPFAM" id="SSF52540">
    <property type="entry name" value="P-loop containing nucleoside triphosphate hydrolases"/>
    <property type="match status" value="1"/>
</dbReference>
<dbReference type="PROSITE" id="PS50837">
    <property type="entry name" value="NACHT"/>
    <property type="match status" value="1"/>
</dbReference>